<dbReference type="Proteomes" id="UP000556026">
    <property type="component" value="Unassembled WGS sequence"/>
</dbReference>
<organism evidence="1 2">
    <name type="scientific">Geomonas silvestris</name>
    <dbReference type="NCBI Taxonomy" id="2740184"/>
    <lineage>
        <taxon>Bacteria</taxon>
        <taxon>Pseudomonadati</taxon>
        <taxon>Thermodesulfobacteriota</taxon>
        <taxon>Desulfuromonadia</taxon>
        <taxon>Geobacterales</taxon>
        <taxon>Geobacteraceae</taxon>
        <taxon>Geomonas</taxon>
    </lineage>
</organism>
<evidence type="ECO:0000313" key="2">
    <source>
        <dbReference type="Proteomes" id="UP000556026"/>
    </source>
</evidence>
<gene>
    <name evidence="1" type="ORF">GMST_06750</name>
</gene>
<protein>
    <recommendedName>
        <fullName evidence="3">Zinc/iron-chelating domain-containing protein</fullName>
    </recommendedName>
</protein>
<dbReference type="RefSeq" id="WP_183353190.1">
    <property type="nucleotide sequence ID" value="NZ_BLXX01000001.1"/>
</dbReference>
<proteinExistence type="predicted"/>
<dbReference type="EMBL" id="BLXX01000001">
    <property type="protein sequence ID" value="GFO58350.1"/>
    <property type="molecule type" value="Genomic_DNA"/>
</dbReference>
<keyword evidence="2" id="KW-1185">Reference proteome</keyword>
<evidence type="ECO:0008006" key="3">
    <source>
        <dbReference type="Google" id="ProtNLM"/>
    </source>
</evidence>
<dbReference type="AlphaFoldDB" id="A0A6V8MED7"/>
<comment type="caution">
    <text evidence="1">The sequence shown here is derived from an EMBL/GenBank/DDBJ whole genome shotgun (WGS) entry which is preliminary data.</text>
</comment>
<evidence type="ECO:0000313" key="1">
    <source>
        <dbReference type="EMBL" id="GFO58350.1"/>
    </source>
</evidence>
<name>A0A6V8MED7_9BACT</name>
<sequence>MDATGWNPDAFAAQLKERLEPLLSGGPRQAHLGKALQTCCEAAESLCHGRIMACGAGCPHCCVLNVAVLLPEAIIIADWLHNALLPAELAVLKKTLALHRCWGRWMDDEERIAKKVTCPFLDLAGSCLIHPVRPLACRGVSSLDRASCREALAPVLTDEPQLVVTDLLRRAAYDESFRALAELLKVYWLDARSIELGSGVLAFLEEPALVDHFLGARRLPDELWRA</sequence>
<reference evidence="2" key="1">
    <citation type="submission" date="2020-06" db="EMBL/GenBank/DDBJ databases">
        <title>Draft genomic sequence of Geomonas sp. Red330.</title>
        <authorList>
            <person name="Itoh H."/>
            <person name="Zhenxing X."/>
            <person name="Ushijima N."/>
            <person name="Masuda Y."/>
            <person name="Shiratori Y."/>
            <person name="Senoo K."/>
        </authorList>
    </citation>
    <scope>NUCLEOTIDE SEQUENCE [LARGE SCALE GENOMIC DNA]</scope>
    <source>
        <strain evidence="2">Red330</strain>
    </source>
</reference>
<accession>A0A6V8MED7</accession>